<evidence type="ECO:0000313" key="2">
    <source>
        <dbReference type="EMBL" id="CAA9582917.1"/>
    </source>
</evidence>
<dbReference type="AlphaFoldDB" id="A0A6J4VMA1"/>
<gene>
    <name evidence="2" type="ORF">AVDCRST_MAG59-5030</name>
</gene>
<dbReference type="EMBL" id="CADCWF010000358">
    <property type="protein sequence ID" value="CAA9582917.1"/>
    <property type="molecule type" value="Genomic_DNA"/>
</dbReference>
<feature type="non-terminal residue" evidence="2">
    <location>
        <position position="1"/>
    </location>
</feature>
<reference evidence="2" key="1">
    <citation type="submission" date="2020-02" db="EMBL/GenBank/DDBJ databases">
        <authorList>
            <person name="Meier V. D."/>
        </authorList>
    </citation>
    <scope>NUCLEOTIDE SEQUENCE</scope>
    <source>
        <strain evidence="2">AVDCRST_MAG59</strain>
    </source>
</reference>
<feature type="non-terminal residue" evidence="2">
    <location>
        <position position="60"/>
    </location>
</feature>
<sequence>GHHRPSSCCPRRRLETATACRESAGRVGDYCLFPTPNGAGRGRGTQEGRPRPAHSASRRL</sequence>
<proteinExistence type="predicted"/>
<organism evidence="2">
    <name type="scientific">uncultured Thermomicrobiales bacterium</name>
    <dbReference type="NCBI Taxonomy" id="1645740"/>
    <lineage>
        <taxon>Bacteria</taxon>
        <taxon>Pseudomonadati</taxon>
        <taxon>Thermomicrobiota</taxon>
        <taxon>Thermomicrobia</taxon>
        <taxon>Thermomicrobiales</taxon>
        <taxon>environmental samples</taxon>
    </lineage>
</organism>
<feature type="region of interest" description="Disordered" evidence="1">
    <location>
        <begin position="34"/>
        <end position="60"/>
    </location>
</feature>
<accession>A0A6J4VMA1</accession>
<name>A0A6J4VMA1_9BACT</name>
<protein>
    <submittedName>
        <fullName evidence="2">Uncharacterized protein</fullName>
    </submittedName>
</protein>
<evidence type="ECO:0000256" key="1">
    <source>
        <dbReference type="SAM" id="MobiDB-lite"/>
    </source>
</evidence>